<dbReference type="EC" id="3.6.3.-" evidence="2"/>
<dbReference type="InterPro" id="IPR027417">
    <property type="entry name" value="P-loop_NTPase"/>
</dbReference>
<organism evidence="2">
    <name type="scientific">termite gut metagenome</name>
    <dbReference type="NCBI Taxonomy" id="433724"/>
    <lineage>
        <taxon>unclassified sequences</taxon>
        <taxon>metagenomes</taxon>
        <taxon>organismal metagenomes</taxon>
    </lineage>
</organism>
<reference evidence="2" key="1">
    <citation type="submission" date="2019-03" db="EMBL/GenBank/DDBJ databases">
        <title>Single cell metagenomics reveals metabolic interactions within the superorganism composed of flagellate Streblomastix strix and complex community of Bacteroidetes bacteria on its surface.</title>
        <authorList>
            <person name="Treitli S.C."/>
            <person name="Kolisko M."/>
            <person name="Husnik F."/>
            <person name="Keeling P."/>
            <person name="Hampl V."/>
        </authorList>
    </citation>
    <scope>NUCLEOTIDE SEQUENCE</scope>
    <source>
        <strain evidence="2">STM</strain>
    </source>
</reference>
<dbReference type="AlphaFoldDB" id="A0A5J4RD45"/>
<dbReference type="PANTHER" id="PTHR42788">
    <property type="entry name" value="TAURINE IMPORT ATP-BINDING PROTEIN-RELATED"/>
    <property type="match status" value="1"/>
</dbReference>
<dbReference type="GO" id="GO:0016787">
    <property type="term" value="F:hydrolase activity"/>
    <property type="evidence" value="ECO:0007669"/>
    <property type="project" value="UniProtKB-KW"/>
</dbReference>
<comment type="caution">
    <text evidence="2">The sequence shown here is derived from an EMBL/GenBank/DDBJ whole genome shotgun (WGS) entry which is preliminary data.</text>
</comment>
<keyword evidence="2" id="KW-0378">Hydrolase</keyword>
<dbReference type="InterPro" id="IPR050166">
    <property type="entry name" value="ABC_transporter_ATP-bind"/>
</dbReference>
<dbReference type="PANTHER" id="PTHR42788:SF13">
    <property type="entry name" value="ALIPHATIC SULFONATES IMPORT ATP-BINDING PROTEIN SSUB"/>
    <property type="match status" value="1"/>
</dbReference>
<accession>A0A5J4RD45</accession>
<evidence type="ECO:0000256" key="1">
    <source>
        <dbReference type="ARBA" id="ARBA00022448"/>
    </source>
</evidence>
<keyword evidence="2" id="KW-0067">ATP-binding</keyword>
<keyword evidence="2" id="KW-0547">Nucleotide-binding</keyword>
<evidence type="ECO:0000313" key="2">
    <source>
        <dbReference type="EMBL" id="KAA6332006.1"/>
    </source>
</evidence>
<proteinExistence type="predicted"/>
<keyword evidence="1" id="KW-0813">Transport</keyword>
<dbReference type="GO" id="GO:0005524">
    <property type="term" value="F:ATP binding"/>
    <property type="evidence" value="ECO:0007669"/>
    <property type="project" value="UniProtKB-KW"/>
</dbReference>
<dbReference type="EMBL" id="SNRY01001296">
    <property type="protein sequence ID" value="KAA6332006.1"/>
    <property type="molecule type" value="Genomic_DNA"/>
</dbReference>
<protein>
    <submittedName>
        <fullName evidence="2">NitT/TauT family transport system ATP-binding protein</fullName>
        <ecNumber evidence="2">3.6.3.-</ecNumber>
    </submittedName>
</protein>
<sequence length="79" mass="8996">MDEPFSALDALTAERSRQLFFDIWQKHRVTTLFVTHNVDEAINIGNRVVLLTPLPGQVARILDSPTPDEIRNLINKQQA</sequence>
<gene>
    <name evidence="2" type="ORF">EZS27_019444</name>
</gene>
<dbReference type="Gene3D" id="3.40.50.300">
    <property type="entry name" value="P-loop containing nucleotide triphosphate hydrolases"/>
    <property type="match status" value="1"/>
</dbReference>
<dbReference type="SUPFAM" id="SSF52540">
    <property type="entry name" value="P-loop containing nucleoside triphosphate hydrolases"/>
    <property type="match status" value="1"/>
</dbReference>
<name>A0A5J4RD45_9ZZZZ</name>